<accession>A0A934KMF7</accession>
<proteinExistence type="predicted"/>
<reference evidence="1 2" key="1">
    <citation type="submission" date="2020-10" db="EMBL/GenBank/DDBJ databases">
        <title>Ca. Dormibacterota MAGs.</title>
        <authorList>
            <person name="Montgomery K."/>
        </authorList>
    </citation>
    <scope>NUCLEOTIDE SEQUENCE [LARGE SCALE GENOMIC DNA]</scope>
    <source>
        <strain evidence="1">Mitchell_Peninsula_5</strain>
    </source>
</reference>
<dbReference type="AlphaFoldDB" id="A0A934KMF7"/>
<dbReference type="PANTHER" id="PTHR30348:SF4">
    <property type="entry name" value="DUF72 DOMAIN-CONTAINING PROTEIN"/>
    <property type="match status" value="1"/>
</dbReference>
<comment type="caution">
    <text evidence="1">The sequence shown here is derived from an EMBL/GenBank/DDBJ whole genome shotgun (WGS) entry which is preliminary data.</text>
</comment>
<sequence length="256" mass="29226">MIVGTSGWQYTSWRGRFYPRGLPQRAWLEHYASRFAGVEVNNTFYNLPAADTFARWAEQTPDDFRFVLKLSRYLTHIRRLQEPEESVQLFLERSRPLAAKMGPLLLQLPPTLRCDVDRLRRALAAFPRSTRVAVEFRHASWYTDEVSALLREHDAALCLTDRRGHPLQPLVRTASWGFVRLHEGRATPHPCYGHTALRSWVDRIAALWGSEEQVYVFFNNDPAGCAVRDAVRFAGLAQRQGAQPSRVPTIAEAPVG</sequence>
<protein>
    <submittedName>
        <fullName evidence="1">DUF72 domain-containing protein</fullName>
    </submittedName>
</protein>
<organism evidence="1 2">
    <name type="scientific">Candidatus Amunia macphersoniae</name>
    <dbReference type="NCBI Taxonomy" id="3127014"/>
    <lineage>
        <taxon>Bacteria</taxon>
        <taxon>Bacillati</taxon>
        <taxon>Candidatus Dormiibacterota</taxon>
        <taxon>Candidatus Dormibacteria</taxon>
        <taxon>Candidatus Aeolococcales</taxon>
        <taxon>Candidatus Aeolococcaceae</taxon>
        <taxon>Candidatus Amunia</taxon>
    </lineage>
</organism>
<dbReference type="Gene3D" id="3.20.20.410">
    <property type="entry name" value="Protein of unknown function UPF0759"/>
    <property type="match status" value="1"/>
</dbReference>
<gene>
    <name evidence="1" type="ORF">JF887_08905</name>
</gene>
<dbReference type="EMBL" id="JAEKNN010000046">
    <property type="protein sequence ID" value="MBJ7609528.1"/>
    <property type="molecule type" value="Genomic_DNA"/>
</dbReference>
<evidence type="ECO:0000313" key="2">
    <source>
        <dbReference type="Proteomes" id="UP000614410"/>
    </source>
</evidence>
<dbReference type="Proteomes" id="UP000614410">
    <property type="component" value="Unassembled WGS sequence"/>
</dbReference>
<dbReference type="SUPFAM" id="SSF117396">
    <property type="entry name" value="TM1631-like"/>
    <property type="match status" value="1"/>
</dbReference>
<evidence type="ECO:0000313" key="1">
    <source>
        <dbReference type="EMBL" id="MBJ7609528.1"/>
    </source>
</evidence>
<dbReference type="PANTHER" id="PTHR30348">
    <property type="entry name" value="UNCHARACTERIZED PROTEIN YECE"/>
    <property type="match status" value="1"/>
</dbReference>
<name>A0A934KMF7_9BACT</name>
<dbReference type="Pfam" id="PF01904">
    <property type="entry name" value="DUF72"/>
    <property type="match status" value="1"/>
</dbReference>
<dbReference type="InterPro" id="IPR002763">
    <property type="entry name" value="DUF72"/>
</dbReference>
<dbReference type="InterPro" id="IPR036520">
    <property type="entry name" value="UPF0759_sf"/>
</dbReference>